<name>A0A835Z0C7_9STRA</name>
<dbReference type="OrthoDB" id="6044285at2759"/>
<feature type="domain" description="GH26" evidence="3">
    <location>
        <begin position="63"/>
        <end position="351"/>
    </location>
</feature>
<keyword evidence="2" id="KW-0326">Glycosidase</keyword>
<dbReference type="PROSITE" id="PS51764">
    <property type="entry name" value="GH26"/>
    <property type="match status" value="1"/>
</dbReference>
<accession>A0A835Z0C7</accession>
<dbReference type="InterPro" id="IPR022790">
    <property type="entry name" value="GH26_dom"/>
</dbReference>
<proteinExistence type="predicted"/>
<evidence type="ECO:0000256" key="2">
    <source>
        <dbReference type="ARBA" id="ARBA00023295"/>
    </source>
</evidence>
<evidence type="ECO:0000313" key="5">
    <source>
        <dbReference type="Proteomes" id="UP000664859"/>
    </source>
</evidence>
<evidence type="ECO:0000256" key="1">
    <source>
        <dbReference type="ARBA" id="ARBA00022801"/>
    </source>
</evidence>
<comment type="caution">
    <text evidence="4">The sequence shown here is derived from an EMBL/GenBank/DDBJ whole genome shotgun (WGS) entry which is preliminary data.</text>
</comment>
<evidence type="ECO:0000313" key="4">
    <source>
        <dbReference type="EMBL" id="KAG5184725.1"/>
    </source>
</evidence>
<dbReference type="Pfam" id="PF02156">
    <property type="entry name" value="Glyco_hydro_26"/>
    <property type="match status" value="1"/>
</dbReference>
<dbReference type="EMBL" id="JAFCMP010000154">
    <property type="protein sequence ID" value="KAG5184725.1"/>
    <property type="molecule type" value="Genomic_DNA"/>
</dbReference>
<dbReference type="Gene3D" id="3.20.20.80">
    <property type="entry name" value="Glycosidases"/>
    <property type="match status" value="1"/>
</dbReference>
<organism evidence="4 5">
    <name type="scientific">Tribonema minus</name>
    <dbReference type="NCBI Taxonomy" id="303371"/>
    <lineage>
        <taxon>Eukaryota</taxon>
        <taxon>Sar</taxon>
        <taxon>Stramenopiles</taxon>
        <taxon>Ochrophyta</taxon>
        <taxon>PX clade</taxon>
        <taxon>Xanthophyceae</taxon>
        <taxon>Tribonematales</taxon>
        <taxon>Tribonemataceae</taxon>
        <taxon>Tribonema</taxon>
    </lineage>
</organism>
<dbReference type="GO" id="GO:0004553">
    <property type="term" value="F:hydrolase activity, hydrolyzing O-glycosyl compounds"/>
    <property type="evidence" value="ECO:0007669"/>
    <property type="project" value="InterPro"/>
</dbReference>
<keyword evidence="1 4" id="KW-0378">Hydrolase</keyword>
<dbReference type="SUPFAM" id="SSF51445">
    <property type="entry name" value="(Trans)glycosidases"/>
    <property type="match status" value="1"/>
</dbReference>
<keyword evidence="5" id="KW-1185">Reference proteome</keyword>
<evidence type="ECO:0000259" key="3">
    <source>
        <dbReference type="PROSITE" id="PS51764"/>
    </source>
</evidence>
<dbReference type="AlphaFoldDB" id="A0A835Z0C7"/>
<protein>
    <submittedName>
        <fullName evidence="4">Glycoside hydrolase superfamily</fullName>
    </submittedName>
</protein>
<gene>
    <name evidence="4" type="ORF">JKP88DRAFT_255314</name>
</gene>
<dbReference type="Proteomes" id="UP000664859">
    <property type="component" value="Unassembled WGS sequence"/>
</dbReference>
<sequence length="351" mass="38315">MWRTAGCSDVLPCHLCDLPNVGPGVRDAQQCCHRGCTTCGKTAAYCEADPFGPQNCCVANISAQAPSCLDSVAPCNIDPSTFTAQDPSPVRRATTVGVHVYDDGNMLQNITNRESAYGVKIDSILLFQPVLSLKWSYPKKYLDAGRKVDLVVEFVTSTPKYSPLLNITDGDFDPILTGFGTSAAKDGRDINLRLLHELNGDWYAWGALKANNSAAMFKAAFVHVVTVLRATGASNLKIQISYAAKNAQNSPIPLKEFYPGDEWCDQVTAFANKSICLAEMSSTPLCNGKVAWISDAWTKMASTYTQVTAIDWFFENVPSQNKTWDLMSQDEVDAWTTGLKDVRGTTELVLP</sequence>
<reference evidence="4" key="1">
    <citation type="submission" date="2021-02" db="EMBL/GenBank/DDBJ databases">
        <title>First Annotated Genome of the Yellow-green Alga Tribonema minus.</title>
        <authorList>
            <person name="Mahan K.M."/>
        </authorList>
    </citation>
    <scope>NUCLEOTIDE SEQUENCE</scope>
    <source>
        <strain evidence="4">UTEX B ZZ1240</strain>
    </source>
</reference>
<dbReference type="InterPro" id="IPR017853">
    <property type="entry name" value="GH"/>
</dbReference>